<reference evidence="2 3" key="1">
    <citation type="submission" date="2018-02" db="EMBL/GenBank/DDBJ databases">
        <title>Draft genome of wild Prunus yedoensis var. nudiflora.</title>
        <authorList>
            <person name="Baek S."/>
            <person name="Kim J.-H."/>
            <person name="Choi K."/>
            <person name="Kim G.-B."/>
            <person name="Cho A."/>
            <person name="Jang H."/>
            <person name="Shin C.-H."/>
            <person name="Yu H.-J."/>
            <person name="Mun J.-H."/>
        </authorList>
    </citation>
    <scope>NUCLEOTIDE SEQUENCE [LARGE SCALE GENOMIC DNA]</scope>
    <source>
        <strain evidence="3">cv. Jeju island</strain>
        <tissue evidence="2">Leaf</tissue>
    </source>
</reference>
<feature type="region of interest" description="Disordered" evidence="1">
    <location>
        <begin position="1"/>
        <end position="21"/>
    </location>
</feature>
<keyword evidence="3" id="KW-1185">Reference proteome</keyword>
<protein>
    <recommendedName>
        <fullName evidence="4">Pentatricopeptide repeat-containing protein</fullName>
    </recommendedName>
</protein>
<comment type="caution">
    <text evidence="2">The sequence shown here is derived from an EMBL/GenBank/DDBJ whole genome shotgun (WGS) entry which is preliminary data.</text>
</comment>
<evidence type="ECO:0008006" key="4">
    <source>
        <dbReference type="Google" id="ProtNLM"/>
    </source>
</evidence>
<sequence>MAGRRGRREAARAPRFHQVAPRVSSLQPCSADFRVESDEMKHDLHPGDIAVRLDLISKSMGLKKPRATLDVNRMEKLLMKMETDPLVTLDWHGYAAAADAFLKAGQLERQRNC</sequence>
<dbReference type="EMBL" id="PJQY01003804">
    <property type="protein sequence ID" value="PQM34503.1"/>
    <property type="molecule type" value="Genomic_DNA"/>
</dbReference>
<proteinExistence type="predicted"/>
<name>A0A314UAS3_PRUYE</name>
<gene>
    <name evidence="2" type="ORF">Pyn_35793</name>
</gene>
<evidence type="ECO:0000256" key="1">
    <source>
        <dbReference type="SAM" id="MobiDB-lite"/>
    </source>
</evidence>
<evidence type="ECO:0000313" key="3">
    <source>
        <dbReference type="Proteomes" id="UP000250321"/>
    </source>
</evidence>
<dbReference type="Proteomes" id="UP000250321">
    <property type="component" value="Unassembled WGS sequence"/>
</dbReference>
<evidence type="ECO:0000313" key="2">
    <source>
        <dbReference type="EMBL" id="PQM34503.1"/>
    </source>
</evidence>
<organism evidence="2 3">
    <name type="scientific">Prunus yedoensis var. nudiflora</name>
    <dbReference type="NCBI Taxonomy" id="2094558"/>
    <lineage>
        <taxon>Eukaryota</taxon>
        <taxon>Viridiplantae</taxon>
        <taxon>Streptophyta</taxon>
        <taxon>Embryophyta</taxon>
        <taxon>Tracheophyta</taxon>
        <taxon>Spermatophyta</taxon>
        <taxon>Magnoliopsida</taxon>
        <taxon>eudicotyledons</taxon>
        <taxon>Gunneridae</taxon>
        <taxon>Pentapetalae</taxon>
        <taxon>rosids</taxon>
        <taxon>fabids</taxon>
        <taxon>Rosales</taxon>
        <taxon>Rosaceae</taxon>
        <taxon>Amygdaloideae</taxon>
        <taxon>Amygdaleae</taxon>
        <taxon>Prunus</taxon>
    </lineage>
</organism>
<dbReference type="AlphaFoldDB" id="A0A314UAS3"/>
<accession>A0A314UAS3</accession>